<name>A0A0G4HL85_9ALVE</name>
<evidence type="ECO:0000313" key="2">
    <source>
        <dbReference type="EMBL" id="CEM45107.1"/>
    </source>
</evidence>
<feature type="compositionally biased region" description="Basic residues" evidence="1">
    <location>
        <begin position="368"/>
        <end position="378"/>
    </location>
</feature>
<dbReference type="EMBL" id="CDMZ01003102">
    <property type="protein sequence ID" value="CEM45107.1"/>
    <property type="molecule type" value="Genomic_DNA"/>
</dbReference>
<protein>
    <submittedName>
        <fullName evidence="2">Uncharacterized protein</fullName>
    </submittedName>
</protein>
<dbReference type="VEuPathDB" id="CryptoDB:Cvel_28905"/>
<organism evidence="2">
    <name type="scientific">Chromera velia CCMP2878</name>
    <dbReference type="NCBI Taxonomy" id="1169474"/>
    <lineage>
        <taxon>Eukaryota</taxon>
        <taxon>Sar</taxon>
        <taxon>Alveolata</taxon>
        <taxon>Colpodellida</taxon>
        <taxon>Chromeraceae</taxon>
        <taxon>Chromera</taxon>
    </lineage>
</organism>
<accession>A0A0G4HL85</accession>
<gene>
    <name evidence="2" type="ORF">Cvel_28905</name>
</gene>
<proteinExistence type="predicted"/>
<dbReference type="PhylomeDB" id="A0A0G4HL85"/>
<reference evidence="2" key="1">
    <citation type="submission" date="2014-11" db="EMBL/GenBank/DDBJ databases">
        <authorList>
            <person name="Otto D Thomas"/>
            <person name="Naeem Raeece"/>
        </authorList>
    </citation>
    <scope>NUCLEOTIDE SEQUENCE</scope>
</reference>
<sequence length="378" mass="39603">MESYTTTSISYESSTVTETVPKLYRYETRTVIETATTEEVFTAYDDIVMEVESVRPSTYTEAVPALVSYSTATVSETVTVSNDRVDYVSCSSAGASSGAFFGGAGASGCLSETKYRVVTNSYTETVLAVATYFTEDSFQAQTVEETEQAYETRTLMETGHSVATSYTTESVAPNTVVEYQTTYQPQSCSGSGSGFGFGSGSGSMGGFACGTKIVSSTVPMTETVSSIPSYTTETVSETAHSEQVSAVAQKSTMMTSELSYRTETISETVVPTTTYRTESSTTYSCPAGTVDTGSACASTVSVPAEFSCPAGASSSGSAAGGCTKTTYTQVTSCPEGFTDTGKKCVTTASIPATPMAAPAPTKYSASTKHSRRHGHKHD</sequence>
<feature type="region of interest" description="Disordered" evidence="1">
    <location>
        <begin position="355"/>
        <end position="378"/>
    </location>
</feature>
<dbReference type="AlphaFoldDB" id="A0A0G4HL85"/>
<evidence type="ECO:0000256" key="1">
    <source>
        <dbReference type="SAM" id="MobiDB-lite"/>
    </source>
</evidence>